<reference evidence="2 3" key="1">
    <citation type="submission" date="2019-04" db="EMBL/GenBank/DDBJ databases">
        <title>An improved genome assembly and genetic linkage map for asparagus bean, Vigna unguiculata ssp. sesquipedialis.</title>
        <authorList>
            <person name="Xia Q."/>
            <person name="Zhang R."/>
            <person name="Dong Y."/>
        </authorList>
    </citation>
    <scope>NUCLEOTIDE SEQUENCE [LARGE SCALE GENOMIC DNA]</scope>
    <source>
        <tissue evidence="2">Leaf</tissue>
    </source>
</reference>
<proteinExistence type="predicted"/>
<protein>
    <submittedName>
        <fullName evidence="2">Uncharacterized protein</fullName>
    </submittedName>
</protein>
<accession>A0A4D6MZH2</accession>
<name>A0A4D6MZH2_VIGUN</name>
<evidence type="ECO:0000256" key="1">
    <source>
        <dbReference type="SAM" id="MobiDB-lite"/>
    </source>
</evidence>
<feature type="compositionally biased region" description="Low complexity" evidence="1">
    <location>
        <begin position="1"/>
        <end position="17"/>
    </location>
</feature>
<evidence type="ECO:0000313" key="2">
    <source>
        <dbReference type="EMBL" id="QCE06913.1"/>
    </source>
</evidence>
<evidence type="ECO:0000313" key="3">
    <source>
        <dbReference type="Proteomes" id="UP000501690"/>
    </source>
</evidence>
<keyword evidence="3" id="KW-1185">Reference proteome</keyword>
<feature type="region of interest" description="Disordered" evidence="1">
    <location>
        <begin position="1"/>
        <end position="62"/>
    </location>
</feature>
<sequence>MSSASGSVSSSSMGSGSEHTREGMSSRPGSGVSRQLAGEGRIPMEVTTKTREDSPEEIAESSLPTRSGYGWVAEDVRTQHSLFRWSRLLKSWLNCIPVFERGVWRDIVALKRLHPNSWAYFQAFRVLCRSLYLQLSPQSFLYFYDTLPKIPTTWLSLISRSEISRLEAFTQSFKHFKDGFFKVVVKEPGCSYFYNDDGSTKFQFSWTDNP</sequence>
<gene>
    <name evidence="2" type="ORF">DEO72_LG9g1927</name>
</gene>
<dbReference type="AlphaFoldDB" id="A0A4D6MZH2"/>
<dbReference type="EMBL" id="CP039353">
    <property type="protein sequence ID" value="QCE06913.1"/>
    <property type="molecule type" value="Genomic_DNA"/>
</dbReference>
<organism evidence="2 3">
    <name type="scientific">Vigna unguiculata</name>
    <name type="common">Cowpea</name>
    <dbReference type="NCBI Taxonomy" id="3917"/>
    <lineage>
        <taxon>Eukaryota</taxon>
        <taxon>Viridiplantae</taxon>
        <taxon>Streptophyta</taxon>
        <taxon>Embryophyta</taxon>
        <taxon>Tracheophyta</taxon>
        <taxon>Spermatophyta</taxon>
        <taxon>Magnoliopsida</taxon>
        <taxon>eudicotyledons</taxon>
        <taxon>Gunneridae</taxon>
        <taxon>Pentapetalae</taxon>
        <taxon>rosids</taxon>
        <taxon>fabids</taxon>
        <taxon>Fabales</taxon>
        <taxon>Fabaceae</taxon>
        <taxon>Papilionoideae</taxon>
        <taxon>50 kb inversion clade</taxon>
        <taxon>NPAAA clade</taxon>
        <taxon>indigoferoid/millettioid clade</taxon>
        <taxon>Phaseoleae</taxon>
        <taxon>Vigna</taxon>
    </lineage>
</organism>
<dbReference type="Proteomes" id="UP000501690">
    <property type="component" value="Linkage Group LG9"/>
</dbReference>